<feature type="transmembrane region" description="Helical" evidence="8">
    <location>
        <begin position="657"/>
        <end position="683"/>
    </location>
</feature>
<dbReference type="SUPFAM" id="SSF81660">
    <property type="entry name" value="Metal cation-transporting ATPase, ATP-binding domain N"/>
    <property type="match status" value="1"/>
</dbReference>
<keyword evidence="4" id="KW-0067">ATP-binding</keyword>
<feature type="transmembrane region" description="Helical" evidence="8">
    <location>
        <begin position="726"/>
        <end position="749"/>
    </location>
</feature>
<feature type="transmembrane region" description="Helical" evidence="8">
    <location>
        <begin position="689"/>
        <end position="706"/>
    </location>
</feature>
<dbReference type="Gene3D" id="1.20.1110.10">
    <property type="entry name" value="Calcium-transporting ATPase, transmembrane domain"/>
    <property type="match status" value="2"/>
</dbReference>
<dbReference type="GO" id="GO:0016887">
    <property type="term" value="F:ATP hydrolysis activity"/>
    <property type="evidence" value="ECO:0007669"/>
    <property type="project" value="InterPro"/>
</dbReference>
<name>A0A8J8BAC6_9RHOB</name>
<gene>
    <name evidence="10" type="ORF">KB874_22065</name>
</gene>
<dbReference type="InterPro" id="IPR004014">
    <property type="entry name" value="ATPase_P-typ_cation-transptr_N"/>
</dbReference>
<dbReference type="InterPro" id="IPR018303">
    <property type="entry name" value="ATPase_P-typ_P_site"/>
</dbReference>
<dbReference type="InterPro" id="IPR059000">
    <property type="entry name" value="ATPase_P-type_domA"/>
</dbReference>
<keyword evidence="5" id="KW-1278">Translocase</keyword>
<comment type="caution">
    <text evidence="10">The sequence shown here is derived from an EMBL/GenBank/DDBJ whole genome shotgun (WGS) entry which is preliminary data.</text>
</comment>
<evidence type="ECO:0000256" key="4">
    <source>
        <dbReference type="ARBA" id="ARBA00022840"/>
    </source>
</evidence>
<dbReference type="InterPro" id="IPR023214">
    <property type="entry name" value="HAD_sf"/>
</dbReference>
<feature type="transmembrane region" description="Helical" evidence="8">
    <location>
        <begin position="761"/>
        <end position="782"/>
    </location>
</feature>
<dbReference type="Proteomes" id="UP000681356">
    <property type="component" value="Unassembled WGS sequence"/>
</dbReference>
<evidence type="ECO:0000256" key="6">
    <source>
        <dbReference type="ARBA" id="ARBA00022989"/>
    </source>
</evidence>
<feature type="transmembrane region" description="Helical" evidence="8">
    <location>
        <begin position="828"/>
        <end position="848"/>
    </location>
</feature>
<keyword evidence="3" id="KW-0547">Nucleotide-binding</keyword>
<dbReference type="Gene3D" id="2.70.150.10">
    <property type="entry name" value="Calcium-transporting ATPase, cytoplasmic transduction domain A"/>
    <property type="match status" value="1"/>
</dbReference>
<organism evidence="10 11">
    <name type="scientific">Thetidibacter halocola</name>
    <dbReference type="NCBI Taxonomy" id="2827239"/>
    <lineage>
        <taxon>Bacteria</taxon>
        <taxon>Pseudomonadati</taxon>
        <taxon>Pseudomonadota</taxon>
        <taxon>Alphaproteobacteria</taxon>
        <taxon>Rhodobacterales</taxon>
        <taxon>Roseobacteraceae</taxon>
        <taxon>Thetidibacter</taxon>
    </lineage>
</organism>
<dbReference type="InterPro" id="IPR006068">
    <property type="entry name" value="ATPase_P-typ_cation-transptr_C"/>
</dbReference>
<feature type="domain" description="Cation-transporting P-type ATPase N-terminal" evidence="9">
    <location>
        <begin position="4"/>
        <end position="66"/>
    </location>
</feature>
<dbReference type="Pfam" id="PF13246">
    <property type="entry name" value="Cation_ATPase"/>
    <property type="match status" value="1"/>
</dbReference>
<evidence type="ECO:0000259" key="9">
    <source>
        <dbReference type="SMART" id="SM00831"/>
    </source>
</evidence>
<dbReference type="Gene3D" id="3.40.1110.10">
    <property type="entry name" value="Calcium-transporting ATPase, cytoplasmic domain N"/>
    <property type="match status" value="1"/>
</dbReference>
<keyword evidence="7 8" id="KW-0472">Membrane</keyword>
<dbReference type="PRINTS" id="PR00120">
    <property type="entry name" value="HATPASE"/>
</dbReference>
<accession>A0A8J8BAC6</accession>
<evidence type="ECO:0000313" key="10">
    <source>
        <dbReference type="EMBL" id="MBS0126769.1"/>
    </source>
</evidence>
<evidence type="ECO:0000256" key="5">
    <source>
        <dbReference type="ARBA" id="ARBA00022967"/>
    </source>
</evidence>
<reference evidence="10" key="1">
    <citation type="submission" date="2021-04" db="EMBL/GenBank/DDBJ databases">
        <authorList>
            <person name="Yoon J."/>
        </authorList>
    </citation>
    <scope>NUCLEOTIDE SEQUENCE</scope>
    <source>
        <strain evidence="10">KMU-90</strain>
    </source>
</reference>
<dbReference type="InterPro" id="IPR001757">
    <property type="entry name" value="P_typ_ATPase"/>
</dbReference>
<dbReference type="SFLD" id="SFLDG00002">
    <property type="entry name" value="C1.7:_P-type_atpase_like"/>
    <property type="match status" value="1"/>
</dbReference>
<dbReference type="Pfam" id="PF00689">
    <property type="entry name" value="Cation_ATPase_C"/>
    <property type="match status" value="1"/>
</dbReference>
<dbReference type="SUPFAM" id="SSF81665">
    <property type="entry name" value="Calcium ATPase, transmembrane domain M"/>
    <property type="match status" value="1"/>
</dbReference>
<dbReference type="PROSITE" id="PS00154">
    <property type="entry name" value="ATPASE_E1_E2"/>
    <property type="match status" value="1"/>
</dbReference>
<dbReference type="SFLD" id="SFLDS00003">
    <property type="entry name" value="Haloacid_Dehalogenase"/>
    <property type="match status" value="1"/>
</dbReference>
<dbReference type="EMBL" id="JAGTUU010000012">
    <property type="protein sequence ID" value="MBS0126769.1"/>
    <property type="molecule type" value="Genomic_DNA"/>
</dbReference>
<dbReference type="InterPro" id="IPR036412">
    <property type="entry name" value="HAD-like_sf"/>
</dbReference>
<dbReference type="SMART" id="SM00831">
    <property type="entry name" value="Cation_ATPase_N"/>
    <property type="match status" value="1"/>
</dbReference>
<dbReference type="AlphaFoldDB" id="A0A8J8BAC6"/>
<dbReference type="GO" id="GO:0015662">
    <property type="term" value="F:P-type ion transporter activity"/>
    <property type="evidence" value="ECO:0007669"/>
    <property type="project" value="UniProtKB-ARBA"/>
</dbReference>
<dbReference type="PRINTS" id="PR00119">
    <property type="entry name" value="CATATPASE"/>
</dbReference>
<dbReference type="PANTHER" id="PTHR42861">
    <property type="entry name" value="CALCIUM-TRANSPORTING ATPASE"/>
    <property type="match status" value="1"/>
</dbReference>
<dbReference type="InterPro" id="IPR023299">
    <property type="entry name" value="ATPase_P-typ_cyto_dom_N"/>
</dbReference>
<dbReference type="InterPro" id="IPR023298">
    <property type="entry name" value="ATPase_P-typ_TM_dom_sf"/>
</dbReference>
<evidence type="ECO:0000256" key="3">
    <source>
        <dbReference type="ARBA" id="ARBA00022741"/>
    </source>
</evidence>
<comment type="subcellular location">
    <subcellularLocation>
        <location evidence="1">Membrane</location>
        <topology evidence="1">Multi-pass membrane protein</topology>
    </subcellularLocation>
</comment>
<dbReference type="NCBIfam" id="TIGR01494">
    <property type="entry name" value="ATPase_P-type"/>
    <property type="match status" value="2"/>
</dbReference>
<dbReference type="GO" id="GO:0016020">
    <property type="term" value="C:membrane"/>
    <property type="evidence" value="ECO:0007669"/>
    <property type="project" value="UniProtKB-SubCell"/>
</dbReference>
<evidence type="ECO:0000313" key="11">
    <source>
        <dbReference type="Proteomes" id="UP000681356"/>
    </source>
</evidence>
<dbReference type="Pfam" id="PF00690">
    <property type="entry name" value="Cation_ATPase_N"/>
    <property type="match status" value="1"/>
</dbReference>
<dbReference type="Gene3D" id="3.40.50.1000">
    <property type="entry name" value="HAD superfamily/HAD-like"/>
    <property type="match status" value="1"/>
</dbReference>
<dbReference type="Pfam" id="PF00122">
    <property type="entry name" value="E1-E2_ATPase"/>
    <property type="match status" value="1"/>
</dbReference>
<feature type="transmembrane region" description="Helical" evidence="8">
    <location>
        <begin position="794"/>
        <end position="816"/>
    </location>
</feature>
<dbReference type="GO" id="GO:0005524">
    <property type="term" value="F:ATP binding"/>
    <property type="evidence" value="ECO:0007669"/>
    <property type="project" value="UniProtKB-KW"/>
</dbReference>
<dbReference type="SUPFAM" id="SSF56784">
    <property type="entry name" value="HAD-like"/>
    <property type="match status" value="1"/>
</dbReference>
<protein>
    <submittedName>
        <fullName evidence="10">Cation-transporting P-type ATPase</fullName>
    </submittedName>
</protein>
<feature type="transmembrane region" description="Helical" evidence="8">
    <location>
        <begin position="70"/>
        <end position="86"/>
    </location>
</feature>
<feature type="transmembrane region" description="Helical" evidence="8">
    <location>
        <begin position="262"/>
        <end position="279"/>
    </location>
</feature>
<dbReference type="InterPro" id="IPR008250">
    <property type="entry name" value="ATPase_P-typ_transduc_dom_A_sf"/>
</dbReference>
<evidence type="ECO:0000256" key="1">
    <source>
        <dbReference type="ARBA" id="ARBA00004141"/>
    </source>
</evidence>
<dbReference type="SUPFAM" id="SSF81653">
    <property type="entry name" value="Calcium ATPase, transduction domain A"/>
    <property type="match status" value="1"/>
</dbReference>
<sequence>MAEPHMIQDPQGLTGAEIHRLRAEHGWNELPRGKRVSAAVVLLRQFTGVLVLMLIVAGLIALALGERVDALAIGAVVVLNGVLGFTQEWRAEQAMRALQAMLSPHATVIRDGQERVIPARELLPGDLILLAEGDRVPADAETLREVGLQIDESVLTGESVPVSKITAEPLFSGTTVTSGHAEARVTAIGTETEFGRVALLTGSVEDTPTTLQRELGILARQLGWVAIGVAVLVAAMGVWRGLETLQVFMLGLSMAVAMVPEGLPAVVTVTLALGAAAMARQNALVRNLQAVETLGAASVICTDKTGTLTENQMTVREIWTRDAAYEVTGSGYDPAGHVAQGGHKLRWGDDPVLDRACHVGLVCSHARLSREGETWVAHGDPTEAALIVLAHKAWAPTDARAPVIAELPFTSDRKRMSVLELGEGGGTVLTKGAPELVIGICDRVLTAHGPAPLTDEGADAAREAAHRMAERGFRVIALASREASGEMIEESRMVLVGLVGMIDPPRMEVAGAIRAARGAGIRTLIITGDHPATARNVADQLGIGAKRIVTGAELAKMDDAALAETLSQPVGFARVSPADKLRIVGALQALGETVAMTGDGVNDAPALRKADIGVAMAIRGTEVAKDAADLILLDDNYATIVGAIREGRRQFDNTRKFVRYLLSSNAGEVVALIVNTIMLAPLIFLPTQILWMNLITDGVTAVALGLEPSEKAQMRDPPRASTDRVLSLGSVTVIMAFGLYTGAAAVLLFEMLRPLGVDVARTAAFTGMVVFEKVSVFAFRSLRTPNWRLGLSGNPVLLLAFAAMISLQVAAVYWAPLQTLLQTVPLGWNEWGMIAALSLPLLIVPEILKSLGLFRGRAA</sequence>
<evidence type="ECO:0000256" key="7">
    <source>
        <dbReference type="ARBA" id="ARBA00023136"/>
    </source>
</evidence>
<keyword evidence="6 8" id="KW-1133">Transmembrane helix</keyword>
<evidence type="ECO:0000256" key="2">
    <source>
        <dbReference type="ARBA" id="ARBA00022692"/>
    </source>
</evidence>
<feature type="transmembrane region" description="Helical" evidence="8">
    <location>
        <begin position="41"/>
        <end position="64"/>
    </location>
</feature>
<proteinExistence type="predicted"/>
<keyword evidence="2 8" id="KW-0812">Transmembrane</keyword>
<dbReference type="SFLD" id="SFLDF00027">
    <property type="entry name" value="p-type_atpase"/>
    <property type="match status" value="1"/>
</dbReference>
<evidence type="ECO:0000256" key="8">
    <source>
        <dbReference type="SAM" id="Phobius"/>
    </source>
</evidence>
<dbReference type="InterPro" id="IPR044492">
    <property type="entry name" value="P_typ_ATPase_HD_dom"/>
</dbReference>
<feature type="transmembrane region" description="Helical" evidence="8">
    <location>
        <begin position="222"/>
        <end position="242"/>
    </location>
</feature>
<keyword evidence="11" id="KW-1185">Reference proteome</keyword>